<evidence type="ECO:0000313" key="4">
    <source>
        <dbReference type="Proteomes" id="UP000829494"/>
    </source>
</evidence>
<dbReference type="PROSITE" id="PS50937">
    <property type="entry name" value="HTH_MERR_2"/>
    <property type="match status" value="1"/>
</dbReference>
<evidence type="ECO:0000313" key="3">
    <source>
        <dbReference type="EMBL" id="UNZ02012.1"/>
    </source>
</evidence>
<dbReference type="Pfam" id="PF13411">
    <property type="entry name" value="MerR_1"/>
    <property type="match status" value="1"/>
</dbReference>
<evidence type="ECO:0000259" key="2">
    <source>
        <dbReference type="PROSITE" id="PS50937"/>
    </source>
</evidence>
<name>A0ABY3YW25_STRRM</name>
<dbReference type="SUPFAM" id="SSF46955">
    <property type="entry name" value="Putative DNA-binding domain"/>
    <property type="match status" value="1"/>
</dbReference>
<dbReference type="InterPro" id="IPR047057">
    <property type="entry name" value="MerR_fam"/>
</dbReference>
<gene>
    <name evidence="3" type="primary">merR2</name>
    <name evidence="3" type="ORF">SRIMR7_07650</name>
</gene>
<protein>
    <submittedName>
        <fullName evidence="3">Mercuric resistance operon regulatory protein</fullName>
    </submittedName>
</protein>
<dbReference type="CDD" id="cd00592">
    <property type="entry name" value="HTH_MerR-like"/>
    <property type="match status" value="1"/>
</dbReference>
<accession>A0ABY3YW25</accession>
<sequence length="238" mass="26811">MLTIGRLAAHVGVTVRAVRHYHQRGLLAEPERDRSGYRRYGAQAVVDLIRIKTLADAGVPLARIDELLAARPEEFARAVTEVEQDLSRRIRELTRRRRSIARLAAGDRLFLPSEVIGILDRQRAFGVSERMVRIERDSWIMLVALAPESVPEWVAAKEKALADPDFRRLYLTCDEAMDWEADDPRLPGLAAAMAAWKARQPPHELPGPGTLALMDANATAASPAWRRLEELLSRDRRV</sequence>
<proteinExistence type="predicted"/>
<dbReference type="InterPro" id="IPR000551">
    <property type="entry name" value="MerR-type_HTH_dom"/>
</dbReference>
<keyword evidence="4" id="KW-1185">Reference proteome</keyword>
<dbReference type="SMART" id="SM00422">
    <property type="entry name" value="HTH_MERR"/>
    <property type="match status" value="1"/>
</dbReference>
<evidence type="ECO:0000256" key="1">
    <source>
        <dbReference type="ARBA" id="ARBA00023125"/>
    </source>
</evidence>
<dbReference type="PANTHER" id="PTHR30204:SF93">
    <property type="entry name" value="HTH MERR-TYPE DOMAIN-CONTAINING PROTEIN"/>
    <property type="match status" value="1"/>
</dbReference>
<dbReference type="Proteomes" id="UP000829494">
    <property type="component" value="Chromosome"/>
</dbReference>
<keyword evidence="1" id="KW-0238">DNA-binding</keyword>
<dbReference type="InterPro" id="IPR009061">
    <property type="entry name" value="DNA-bd_dom_put_sf"/>
</dbReference>
<dbReference type="Gene3D" id="1.10.1660.10">
    <property type="match status" value="1"/>
</dbReference>
<dbReference type="EMBL" id="CP094298">
    <property type="protein sequence ID" value="UNZ02012.1"/>
    <property type="molecule type" value="Genomic_DNA"/>
</dbReference>
<dbReference type="PRINTS" id="PR00040">
    <property type="entry name" value="HTHMERR"/>
</dbReference>
<dbReference type="PANTHER" id="PTHR30204">
    <property type="entry name" value="REDOX-CYCLING DRUG-SENSING TRANSCRIPTIONAL ACTIVATOR SOXR"/>
    <property type="match status" value="1"/>
</dbReference>
<reference evidence="3 4" key="1">
    <citation type="submission" date="2022-03" db="EMBL/GenBank/DDBJ databases">
        <title>Complete genome of Streptomyces rimosus ssp. rimosus R7 (=ATCC 10970).</title>
        <authorList>
            <person name="Beganovic S."/>
            <person name="Ruckert C."/>
            <person name="Busche T."/>
            <person name="Kalinowski J."/>
            <person name="Wittmann C."/>
        </authorList>
    </citation>
    <scope>NUCLEOTIDE SEQUENCE [LARGE SCALE GENOMIC DNA]</scope>
    <source>
        <strain evidence="3 4">R7</strain>
    </source>
</reference>
<dbReference type="GeneID" id="66858903"/>
<feature type="domain" description="HTH merR-type" evidence="2">
    <location>
        <begin position="1"/>
        <end position="70"/>
    </location>
</feature>
<dbReference type="RefSeq" id="WP_003982648.1">
    <property type="nucleotide sequence ID" value="NZ_CP043497.1"/>
</dbReference>
<organism evidence="3 4">
    <name type="scientific">Streptomyces rimosus subsp. rimosus</name>
    <dbReference type="NCBI Taxonomy" id="132474"/>
    <lineage>
        <taxon>Bacteria</taxon>
        <taxon>Bacillati</taxon>
        <taxon>Actinomycetota</taxon>
        <taxon>Actinomycetes</taxon>
        <taxon>Kitasatosporales</taxon>
        <taxon>Streptomycetaceae</taxon>
        <taxon>Streptomyces</taxon>
    </lineage>
</organism>